<dbReference type="PANTHER" id="PTHR32347:SF23">
    <property type="entry name" value="BLL5650 PROTEIN"/>
    <property type="match status" value="1"/>
</dbReference>
<dbReference type="SUPFAM" id="SSF111369">
    <property type="entry name" value="HlyD-like secretion proteins"/>
    <property type="match status" value="2"/>
</dbReference>
<dbReference type="Gene3D" id="2.40.420.20">
    <property type="match status" value="1"/>
</dbReference>
<sequence>MKPRTVILTVLALGGVGVAAYTFMPRVPQLPRVSTAVVQQETFVKEVSAVGTVKATLSRPLAFASPGTVLAVPVKVGDQVKKGQVLITLDTRSIQTDLDSARSSLQAAQADVQKAQNSIQTDSLDSRKTVEQAQNALISAQNAYRVAAKQQQLQQDLYQIGSISRNDYEQAVTTAQEAQLKVQGAQLDLQSAKLRQQGTKSLQTSTLQNAQSILQSARTRVLTLEKQLTDAVLRAPLDGVVSSVTVSPGGFATSGVAAVEITDLTDLYLEVPFDETRSRDLANGQKAVLEFDALPGQKVSGKVLRVNPTATSGQGNSQVTSVNAQIAFQKSGVKPGFTASVKVETLRQPNTLTVPLEAITEAEQTFVYRVRPDAAGQGSVEKIKVKILDRNVKVAAIEGLQPRDQVLTLDMDTIKVGDRVQVAQP</sequence>
<evidence type="ECO:0000256" key="4">
    <source>
        <dbReference type="SAM" id="Coils"/>
    </source>
</evidence>
<dbReference type="Pfam" id="PF25973">
    <property type="entry name" value="BSH_CzcB"/>
    <property type="match status" value="1"/>
</dbReference>
<evidence type="ECO:0000313" key="8">
    <source>
        <dbReference type="Proteomes" id="UP000632222"/>
    </source>
</evidence>
<dbReference type="InterPro" id="IPR058792">
    <property type="entry name" value="Beta-barrel_RND_2"/>
</dbReference>
<comment type="subcellular location">
    <subcellularLocation>
        <location evidence="1">Cell envelope</location>
    </subcellularLocation>
</comment>
<evidence type="ECO:0008006" key="9">
    <source>
        <dbReference type="Google" id="ProtNLM"/>
    </source>
</evidence>
<dbReference type="RefSeq" id="WP_188998915.1">
    <property type="nucleotide sequence ID" value="NZ_BMOD01000001.1"/>
</dbReference>
<dbReference type="EMBL" id="BMOD01000001">
    <property type="protein sequence ID" value="GGJ20531.1"/>
    <property type="molecule type" value="Genomic_DNA"/>
</dbReference>
<evidence type="ECO:0000256" key="1">
    <source>
        <dbReference type="ARBA" id="ARBA00004196"/>
    </source>
</evidence>
<evidence type="ECO:0000256" key="2">
    <source>
        <dbReference type="ARBA" id="ARBA00009477"/>
    </source>
</evidence>
<evidence type="ECO:0000313" key="7">
    <source>
        <dbReference type="EMBL" id="GGJ20531.1"/>
    </source>
</evidence>
<evidence type="ECO:0000256" key="3">
    <source>
        <dbReference type="ARBA" id="ARBA00023054"/>
    </source>
</evidence>
<dbReference type="Gene3D" id="2.40.50.100">
    <property type="match status" value="2"/>
</dbReference>
<feature type="coiled-coil region" evidence="4">
    <location>
        <begin position="175"/>
        <end position="227"/>
    </location>
</feature>
<evidence type="ECO:0000259" key="5">
    <source>
        <dbReference type="Pfam" id="PF25954"/>
    </source>
</evidence>
<dbReference type="Gene3D" id="2.40.30.170">
    <property type="match status" value="1"/>
</dbReference>
<gene>
    <name evidence="7" type="ORF">GCM10008938_03530</name>
</gene>
<dbReference type="Proteomes" id="UP000632222">
    <property type="component" value="Unassembled WGS sequence"/>
</dbReference>
<keyword evidence="3 4" id="KW-0175">Coiled coil</keyword>
<organism evidence="7 8">
    <name type="scientific">Deinococcus roseus</name>
    <dbReference type="NCBI Taxonomy" id="392414"/>
    <lineage>
        <taxon>Bacteria</taxon>
        <taxon>Thermotogati</taxon>
        <taxon>Deinococcota</taxon>
        <taxon>Deinococci</taxon>
        <taxon>Deinococcales</taxon>
        <taxon>Deinococcaceae</taxon>
        <taxon>Deinococcus</taxon>
    </lineage>
</organism>
<accession>A0ABQ2CUH6</accession>
<dbReference type="InterPro" id="IPR050465">
    <property type="entry name" value="UPF0194_transport"/>
</dbReference>
<comment type="caution">
    <text evidence="7">The sequence shown here is derived from an EMBL/GenBank/DDBJ whole genome shotgun (WGS) entry which is preliminary data.</text>
</comment>
<protein>
    <recommendedName>
        <fullName evidence="9">Efflux transporter periplasmic adaptor subunit</fullName>
    </recommendedName>
</protein>
<feature type="domain" description="CusB-like beta-barrel" evidence="5">
    <location>
        <begin position="270"/>
        <end position="344"/>
    </location>
</feature>
<name>A0ABQ2CUH6_9DEIO</name>
<reference evidence="8" key="1">
    <citation type="journal article" date="2019" name="Int. J. Syst. Evol. Microbiol.">
        <title>The Global Catalogue of Microorganisms (GCM) 10K type strain sequencing project: providing services to taxonomists for standard genome sequencing and annotation.</title>
        <authorList>
            <consortium name="The Broad Institute Genomics Platform"/>
            <consortium name="The Broad Institute Genome Sequencing Center for Infectious Disease"/>
            <person name="Wu L."/>
            <person name="Ma J."/>
        </authorList>
    </citation>
    <scope>NUCLEOTIDE SEQUENCE [LARGE SCALE GENOMIC DNA]</scope>
    <source>
        <strain evidence="8">JCM 14370</strain>
    </source>
</reference>
<keyword evidence="8" id="KW-1185">Reference proteome</keyword>
<dbReference type="NCBIfam" id="TIGR01730">
    <property type="entry name" value="RND_mfp"/>
    <property type="match status" value="1"/>
</dbReference>
<feature type="domain" description="CzcB-like barrel-sandwich hybrid" evidence="6">
    <location>
        <begin position="66"/>
        <end position="263"/>
    </location>
</feature>
<dbReference type="InterPro" id="IPR058647">
    <property type="entry name" value="BSH_CzcB-like"/>
</dbReference>
<evidence type="ECO:0000259" key="6">
    <source>
        <dbReference type="Pfam" id="PF25973"/>
    </source>
</evidence>
<dbReference type="InterPro" id="IPR006143">
    <property type="entry name" value="RND_pump_MFP"/>
</dbReference>
<proteinExistence type="inferred from homology"/>
<dbReference type="Gene3D" id="1.10.287.470">
    <property type="entry name" value="Helix hairpin bin"/>
    <property type="match status" value="2"/>
</dbReference>
<dbReference type="PANTHER" id="PTHR32347">
    <property type="entry name" value="EFFLUX SYSTEM COMPONENT YKNX-RELATED"/>
    <property type="match status" value="1"/>
</dbReference>
<dbReference type="Pfam" id="PF25954">
    <property type="entry name" value="Beta-barrel_RND_2"/>
    <property type="match status" value="1"/>
</dbReference>
<comment type="similarity">
    <text evidence="2">Belongs to the membrane fusion protein (MFP) (TC 8.A.1) family.</text>
</comment>
<feature type="coiled-coil region" evidence="4">
    <location>
        <begin position="98"/>
        <end position="150"/>
    </location>
</feature>